<dbReference type="EMBL" id="AP029170">
    <property type="protein sequence ID" value="BFD45573.1"/>
    <property type="molecule type" value="Genomic_DNA"/>
</dbReference>
<comment type="function">
    <text evidence="8">One of two assembly initiator proteins, it binds directly to the 5'-end of the 23S rRNA, where it nucleates assembly of the 50S subunit.</text>
</comment>
<evidence type="ECO:0000256" key="2">
    <source>
        <dbReference type="ARBA" id="ARBA00022730"/>
    </source>
</evidence>
<evidence type="ECO:0000256" key="8">
    <source>
        <dbReference type="HAMAP-Rule" id="MF_01326"/>
    </source>
</evidence>
<dbReference type="SMART" id="SM00739">
    <property type="entry name" value="KOW"/>
    <property type="match status" value="1"/>
</dbReference>
<dbReference type="Pfam" id="PF17136">
    <property type="entry name" value="ribosomal_L24"/>
    <property type="match status" value="1"/>
</dbReference>
<reference evidence="11" key="1">
    <citation type="submission" date="2024-01" db="EMBL/GenBank/DDBJ databases">
        <title>Sequencing the genomes of a sandfly, Sergentomyia squamirostris, and its two endosymbionts.</title>
        <authorList>
            <person name="Itokawa K."/>
            <person name="Sanjoba C."/>
        </authorList>
    </citation>
    <scope>NUCLEOTIDE SEQUENCE</scope>
    <source>
        <strain evidence="11">RiSSQ</strain>
    </source>
</reference>
<dbReference type="NCBIfam" id="TIGR01079">
    <property type="entry name" value="rplX_bact"/>
    <property type="match status" value="1"/>
</dbReference>
<evidence type="ECO:0000256" key="9">
    <source>
        <dbReference type="RuleBase" id="RU003477"/>
    </source>
</evidence>
<dbReference type="GO" id="GO:0005840">
    <property type="term" value="C:ribosome"/>
    <property type="evidence" value="ECO:0007669"/>
    <property type="project" value="UniProtKB-KW"/>
</dbReference>
<dbReference type="GO" id="GO:1990904">
    <property type="term" value="C:ribonucleoprotein complex"/>
    <property type="evidence" value="ECO:0007669"/>
    <property type="project" value="UniProtKB-KW"/>
</dbReference>
<evidence type="ECO:0000256" key="3">
    <source>
        <dbReference type="ARBA" id="ARBA00022884"/>
    </source>
</evidence>
<comment type="similarity">
    <text evidence="1 8 9">Belongs to the universal ribosomal protein uL24 family.</text>
</comment>
<evidence type="ECO:0000256" key="7">
    <source>
        <dbReference type="ARBA" id="ARBA00058688"/>
    </source>
</evidence>
<evidence type="ECO:0000256" key="5">
    <source>
        <dbReference type="ARBA" id="ARBA00023274"/>
    </source>
</evidence>
<dbReference type="Gene3D" id="2.30.30.30">
    <property type="match status" value="1"/>
</dbReference>
<evidence type="ECO:0000259" key="10">
    <source>
        <dbReference type="SMART" id="SM00739"/>
    </source>
</evidence>
<dbReference type="InterPro" id="IPR008991">
    <property type="entry name" value="Translation_prot_SH3-like_sf"/>
</dbReference>
<proteinExistence type="inferred from homology"/>
<dbReference type="PROSITE" id="PS01108">
    <property type="entry name" value="RIBOSOMAL_L24"/>
    <property type="match status" value="1"/>
</dbReference>
<keyword evidence="3 8" id="KW-0694">RNA-binding</keyword>
<dbReference type="AlphaFoldDB" id="A0AAT9G6V6"/>
<keyword evidence="4 8" id="KW-0689">Ribosomal protein</keyword>
<dbReference type="Pfam" id="PF00467">
    <property type="entry name" value="KOW"/>
    <property type="match status" value="1"/>
</dbReference>
<sequence>MIKLKIKKGDEVIVITGKNKGKKGKVLKVLPEQNRAIVSGINIVRKHVKASKTSEGGIVSKELSIHISNVAHIDPKTGKHTKIAFKFLEDGSKVRVAKKSGEIISNKEGK</sequence>
<dbReference type="InterPro" id="IPR003256">
    <property type="entry name" value="Ribosomal_uL24"/>
</dbReference>
<dbReference type="InterPro" id="IPR014722">
    <property type="entry name" value="Rib_uL2_dom2"/>
</dbReference>
<accession>A0AAT9G6V6</accession>
<keyword evidence="2 8" id="KW-0699">rRNA-binding</keyword>
<dbReference type="GO" id="GO:0003735">
    <property type="term" value="F:structural constituent of ribosome"/>
    <property type="evidence" value="ECO:0007669"/>
    <property type="project" value="InterPro"/>
</dbReference>
<dbReference type="PANTHER" id="PTHR12903">
    <property type="entry name" value="MITOCHONDRIAL RIBOSOMAL PROTEIN L24"/>
    <property type="match status" value="1"/>
</dbReference>
<dbReference type="SUPFAM" id="SSF50104">
    <property type="entry name" value="Translation proteins SH3-like domain"/>
    <property type="match status" value="1"/>
</dbReference>
<protein>
    <recommendedName>
        <fullName evidence="6 8">Large ribosomal subunit protein uL24</fullName>
    </recommendedName>
</protein>
<dbReference type="InterPro" id="IPR005824">
    <property type="entry name" value="KOW"/>
</dbReference>
<organism evidence="11">
    <name type="scientific">Candidatus Tisiphia endosymbiont of Sergentomyia squamirostris</name>
    <dbReference type="NCBI Taxonomy" id="3113639"/>
    <lineage>
        <taxon>Bacteria</taxon>
        <taxon>Pseudomonadati</taxon>
        <taxon>Pseudomonadota</taxon>
        <taxon>Alphaproteobacteria</taxon>
        <taxon>Rickettsiales</taxon>
        <taxon>Rickettsiaceae</taxon>
        <taxon>Rickettsieae</taxon>
        <taxon>Candidatus Tisiphia</taxon>
    </lineage>
</organism>
<dbReference type="FunFam" id="2.30.30.30:FF:000004">
    <property type="entry name" value="50S ribosomal protein L24"/>
    <property type="match status" value="1"/>
</dbReference>
<comment type="function">
    <text evidence="7 8">One of the proteins that surrounds the polypeptide exit tunnel on the outside of the subunit.</text>
</comment>
<evidence type="ECO:0000256" key="1">
    <source>
        <dbReference type="ARBA" id="ARBA00010618"/>
    </source>
</evidence>
<dbReference type="InterPro" id="IPR057264">
    <property type="entry name" value="Ribosomal_uL24_C"/>
</dbReference>
<gene>
    <name evidence="8 11" type="primary">rplX</name>
    <name evidence="11" type="ORF">DMENIID0002_02190</name>
</gene>
<keyword evidence="5 8" id="KW-0687">Ribonucleoprotein</keyword>
<dbReference type="GO" id="GO:0019843">
    <property type="term" value="F:rRNA binding"/>
    <property type="evidence" value="ECO:0007669"/>
    <property type="project" value="UniProtKB-UniRule"/>
</dbReference>
<evidence type="ECO:0000313" key="11">
    <source>
        <dbReference type="EMBL" id="BFD45573.1"/>
    </source>
</evidence>
<dbReference type="HAMAP" id="MF_01326_B">
    <property type="entry name" value="Ribosomal_uL24_B"/>
    <property type="match status" value="1"/>
</dbReference>
<name>A0AAT9G6V6_9RICK</name>
<dbReference type="InterPro" id="IPR005825">
    <property type="entry name" value="Ribosomal_uL24_CS"/>
</dbReference>
<dbReference type="CDD" id="cd06089">
    <property type="entry name" value="KOW_RPL26"/>
    <property type="match status" value="1"/>
</dbReference>
<dbReference type="InterPro" id="IPR041988">
    <property type="entry name" value="Ribosomal_uL24_KOW"/>
</dbReference>
<dbReference type="GO" id="GO:0006412">
    <property type="term" value="P:translation"/>
    <property type="evidence" value="ECO:0007669"/>
    <property type="project" value="UniProtKB-UniRule"/>
</dbReference>
<evidence type="ECO:0000256" key="6">
    <source>
        <dbReference type="ARBA" id="ARBA00035206"/>
    </source>
</evidence>
<comment type="subunit">
    <text evidence="8">Part of the 50S ribosomal subunit.</text>
</comment>
<feature type="domain" description="KOW" evidence="10">
    <location>
        <begin position="5"/>
        <end position="32"/>
    </location>
</feature>
<evidence type="ECO:0000256" key="4">
    <source>
        <dbReference type="ARBA" id="ARBA00022980"/>
    </source>
</evidence>